<evidence type="ECO:0000313" key="1">
    <source>
        <dbReference type="EMBL" id="CAG8742170.1"/>
    </source>
</evidence>
<sequence>KPATTNNEKSLPYIVESLKSVPTHEPLIKPFVSYKLSIKPVATF</sequence>
<proteinExistence type="predicted"/>
<accession>A0A9N9IMS4</accession>
<name>A0A9N9IMS4_9GLOM</name>
<reference evidence="1" key="1">
    <citation type="submission" date="2021-06" db="EMBL/GenBank/DDBJ databases">
        <authorList>
            <person name="Kallberg Y."/>
            <person name="Tangrot J."/>
            <person name="Rosling A."/>
        </authorList>
    </citation>
    <scope>NUCLEOTIDE SEQUENCE</scope>
    <source>
        <strain evidence="1">FL130A</strain>
    </source>
</reference>
<dbReference type="EMBL" id="CAJVPS010035874">
    <property type="protein sequence ID" value="CAG8742170.1"/>
    <property type="molecule type" value="Genomic_DNA"/>
</dbReference>
<organism evidence="1 2">
    <name type="scientific">Ambispora leptoticha</name>
    <dbReference type="NCBI Taxonomy" id="144679"/>
    <lineage>
        <taxon>Eukaryota</taxon>
        <taxon>Fungi</taxon>
        <taxon>Fungi incertae sedis</taxon>
        <taxon>Mucoromycota</taxon>
        <taxon>Glomeromycotina</taxon>
        <taxon>Glomeromycetes</taxon>
        <taxon>Archaeosporales</taxon>
        <taxon>Ambisporaceae</taxon>
        <taxon>Ambispora</taxon>
    </lineage>
</organism>
<keyword evidence="2" id="KW-1185">Reference proteome</keyword>
<comment type="caution">
    <text evidence="1">The sequence shown here is derived from an EMBL/GenBank/DDBJ whole genome shotgun (WGS) entry which is preliminary data.</text>
</comment>
<dbReference type="AlphaFoldDB" id="A0A9N9IMS4"/>
<feature type="non-terminal residue" evidence="1">
    <location>
        <position position="1"/>
    </location>
</feature>
<gene>
    <name evidence="1" type="ORF">ALEPTO_LOCUS12991</name>
</gene>
<dbReference type="Proteomes" id="UP000789508">
    <property type="component" value="Unassembled WGS sequence"/>
</dbReference>
<protein>
    <submittedName>
        <fullName evidence="1">13511_t:CDS:1</fullName>
    </submittedName>
</protein>
<evidence type="ECO:0000313" key="2">
    <source>
        <dbReference type="Proteomes" id="UP000789508"/>
    </source>
</evidence>